<evidence type="ECO:0000313" key="2">
    <source>
        <dbReference type="Proteomes" id="UP000001058"/>
    </source>
</evidence>
<reference evidence="1 2" key="1">
    <citation type="journal article" date="2010" name="Science">
        <title>Genomic analysis of organismal complexity in the multicellular green alga Volvox carteri.</title>
        <authorList>
            <person name="Prochnik S.E."/>
            <person name="Umen J."/>
            <person name="Nedelcu A.M."/>
            <person name="Hallmann A."/>
            <person name="Miller S.M."/>
            <person name="Nishii I."/>
            <person name="Ferris P."/>
            <person name="Kuo A."/>
            <person name="Mitros T."/>
            <person name="Fritz-Laylin L.K."/>
            <person name="Hellsten U."/>
            <person name="Chapman J."/>
            <person name="Simakov O."/>
            <person name="Rensing S.A."/>
            <person name="Terry A."/>
            <person name="Pangilinan J."/>
            <person name="Kapitonov V."/>
            <person name="Jurka J."/>
            <person name="Salamov A."/>
            <person name="Shapiro H."/>
            <person name="Schmutz J."/>
            <person name="Grimwood J."/>
            <person name="Lindquist E."/>
            <person name="Lucas S."/>
            <person name="Grigoriev I.V."/>
            <person name="Schmitt R."/>
            <person name="Kirk D."/>
            <person name="Rokhsar D.S."/>
        </authorList>
    </citation>
    <scope>NUCLEOTIDE SEQUENCE [LARGE SCALE GENOMIC DNA]</scope>
    <source>
        <strain evidence="2">f. Nagariensis / Eve</strain>
    </source>
</reference>
<dbReference type="RefSeq" id="XP_002948966.1">
    <property type="nucleotide sequence ID" value="XM_002948920.1"/>
</dbReference>
<dbReference type="EMBL" id="GL378333">
    <property type="protein sequence ID" value="EFJ49901.1"/>
    <property type="molecule type" value="Genomic_DNA"/>
</dbReference>
<dbReference type="AlphaFoldDB" id="D8TRJ1"/>
<accession>D8TRJ1</accession>
<dbReference type="InParanoid" id="D8TRJ1"/>
<gene>
    <name evidence="1" type="ORF">VOLCADRAFT_89373</name>
</gene>
<keyword evidence="2" id="KW-1185">Reference proteome</keyword>
<evidence type="ECO:0000313" key="1">
    <source>
        <dbReference type="EMBL" id="EFJ49901.1"/>
    </source>
</evidence>
<proteinExistence type="predicted"/>
<dbReference type="KEGG" id="vcn:VOLCADRAFT_89373"/>
<sequence length="124" mass="12992">MAAVPVLFSAGELLSELAEENEDELAWLGVAVLAAQELGNGSWCSSRFPGDCWRDGGPGSKNGWAEGVLQLLQGQLPEIALPWALVLEASRLWWPPGNCANAACANLAGDSESELPAPKCGRCG</sequence>
<name>D8TRJ1_VOLCA</name>
<protein>
    <submittedName>
        <fullName evidence="1">Uncharacterized protein</fullName>
    </submittedName>
</protein>
<organism evidence="2">
    <name type="scientific">Volvox carteri f. nagariensis</name>
    <dbReference type="NCBI Taxonomy" id="3068"/>
    <lineage>
        <taxon>Eukaryota</taxon>
        <taxon>Viridiplantae</taxon>
        <taxon>Chlorophyta</taxon>
        <taxon>core chlorophytes</taxon>
        <taxon>Chlorophyceae</taxon>
        <taxon>CS clade</taxon>
        <taxon>Chlamydomonadales</taxon>
        <taxon>Volvocaceae</taxon>
        <taxon>Volvox</taxon>
    </lineage>
</organism>
<dbReference type="GeneID" id="9623774"/>
<dbReference type="Proteomes" id="UP000001058">
    <property type="component" value="Unassembled WGS sequence"/>
</dbReference>